<dbReference type="NCBIfam" id="NF008757">
    <property type="entry name" value="PRK11788.1-5"/>
    <property type="match status" value="1"/>
</dbReference>
<keyword evidence="4" id="KW-0997">Cell inner membrane</keyword>
<dbReference type="InterPro" id="IPR030865">
    <property type="entry name" value="LapB"/>
</dbReference>
<dbReference type="Pfam" id="PF18073">
    <property type="entry name" value="Zn_ribbon_LapB"/>
    <property type="match status" value="1"/>
</dbReference>
<dbReference type="PANTHER" id="PTHR45586">
    <property type="entry name" value="TPR REPEAT-CONTAINING PROTEIN PA4667"/>
    <property type="match status" value="1"/>
</dbReference>
<keyword evidence="4" id="KW-0472">Membrane</keyword>
<evidence type="ECO:0000256" key="1">
    <source>
        <dbReference type="ARBA" id="ARBA00022723"/>
    </source>
</evidence>
<accession>L0GUR8</accession>
<keyword evidence="4" id="KW-1003">Cell membrane</keyword>
<evidence type="ECO:0000256" key="4">
    <source>
        <dbReference type="HAMAP-Rule" id="MF_00994"/>
    </source>
</evidence>
<sequence length="400" mass="45105">MTELLFLLLPVAAASGWWVAQRSQSSGVGAAAAKDPAFFRGLNYLLDEQPDKAIDVFLKLAEVDEDTVETHLALGSLFRRRGEVERAIRIHQNLVARSNLDPVARGFALYELGQDYMRAGLLDRAESLFQELLELKLQPERALRALLEIYQQEKDWVRCLEVAEQLRTRKVAPMGIEIAQYHCELAEKALREGDSQAVVARLGRAQESDPGCARALLLRAELASRQDDSAGALDLYRRVVREDRRFFPEILPGLLACFADEDPEALISEFFRLYRDQPSPALMLSLVEAVREGRGEEAAIELLSDYLKEKADLAGLARLLELRLARADGREDETARVSLGVLRHLLARRPGYWCEHCGFTARRLHWQCPSCKRWKTIRPVEPEPIAVRTEEPTSAAPGPR</sequence>
<dbReference type="InterPro" id="IPR041166">
    <property type="entry name" value="Rubredoxin_2"/>
</dbReference>
<dbReference type="GO" id="GO:0009898">
    <property type="term" value="C:cytoplasmic side of plasma membrane"/>
    <property type="evidence" value="ECO:0007669"/>
    <property type="project" value="UniProtKB-UniRule"/>
</dbReference>
<dbReference type="PATRIC" id="fig|765912.4.peg.1678"/>
<dbReference type="RefSeq" id="WP_015280629.1">
    <property type="nucleotide sequence ID" value="NC_019940.1"/>
</dbReference>
<feature type="domain" description="LapB rubredoxin metal binding" evidence="5">
    <location>
        <begin position="352"/>
        <end position="379"/>
    </location>
</feature>
<dbReference type="SMART" id="SM00028">
    <property type="entry name" value="TPR"/>
    <property type="match status" value="4"/>
</dbReference>
<dbReference type="OrthoDB" id="507476at2"/>
<comment type="similarity">
    <text evidence="4">Belongs to the LapB family.</text>
</comment>
<comment type="subcellular location">
    <subcellularLocation>
        <location evidence="4">Cell inner membrane</location>
        <topology evidence="4">Single-pass membrane protein</topology>
        <orientation evidence="4">Cytoplasmic side</orientation>
    </subcellularLocation>
</comment>
<evidence type="ECO:0000256" key="3">
    <source>
        <dbReference type="ARBA" id="ARBA00022803"/>
    </source>
</evidence>
<dbReference type="PANTHER" id="PTHR45586:SF1">
    <property type="entry name" value="LIPOPOLYSACCHARIDE ASSEMBLY PROTEIN B"/>
    <property type="match status" value="1"/>
</dbReference>
<dbReference type="Pfam" id="PF13432">
    <property type="entry name" value="TPR_16"/>
    <property type="match status" value="1"/>
</dbReference>
<dbReference type="SUPFAM" id="SSF48452">
    <property type="entry name" value="TPR-like"/>
    <property type="match status" value="1"/>
</dbReference>
<gene>
    <name evidence="4" type="primary">lapB</name>
    <name evidence="6" type="ORF">Thimo_1711</name>
</gene>
<keyword evidence="3 4" id="KW-0802">TPR repeat</keyword>
<proteinExistence type="inferred from homology"/>
<dbReference type="AlphaFoldDB" id="L0GUR8"/>
<dbReference type="STRING" id="765912.Thimo_1711"/>
<dbReference type="Pfam" id="PF13176">
    <property type="entry name" value="TPR_7"/>
    <property type="match status" value="2"/>
</dbReference>
<feature type="binding site" evidence="4">
    <location>
        <position position="357"/>
    </location>
    <ligand>
        <name>Fe cation</name>
        <dbReference type="ChEBI" id="CHEBI:24875"/>
    </ligand>
</feature>
<dbReference type="InterPro" id="IPR011990">
    <property type="entry name" value="TPR-like_helical_dom_sf"/>
</dbReference>
<evidence type="ECO:0000313" key="6">
    <source>
        <dbReference type="EMBL" id="AGA90488.1"/>
    </source>
</evidence>
<keyword evidence="4" id="KW-0408">Iron</keyword>
<feature type="binding site" evidence="4">
    <location>
        <position position="368"/>
    </location>
    <ligand>
        <name>Fe cation</name>
        <dbReference type="ChEBI" id="CHEBI:24875"/>
    </ligand>
</feature>
<evidence type="ECO:0000256" key="2">
    <source>
        <dbReference type="ARBA" id="ARBA00022737"/>
    </source>
</evidence>
<dbReference type="KEGG" id="tmb:Thimo_1711"/>
<evidence type="ECO:0000259" key="5">
    <source>
        <dbReference type="Pfam" id="PF18073"/>
    </source>
</evidence>
<dbReference type="GO" id="GO:0005506">
    <property type="term" value="F:iron ion binding"/>
    <property type="evidence" value="ECO:0007669"/>
    <property type="project" value="UniProtKB-UniRule"/>
</dbReference>
<feature type="topological domain" description="Cytoplasmic" evidence="4">
    <location>
        <begin position="21"/>
        <end position="400"/>
    </location>
</feature>
<organism evidence="6 7">
    <name type="scientific">Thioflavicoccus mobilis 8321</name>
    <dbReference type="NCBI Taxonomy" id="765912"/>
    <lineage>
        <taxon>Bacteria</taxon>
        <taxon>Pseudomonadati</taxon>
        <taxon>Pseudomonadota</taxon>
        <taxon>Gammaproteobacteria</taxon>
        <taxon>Chromatiales</taxon>
        <taxon>Chromatiaceae</taxon>
        <taxon>Thioflavicoccus</taxon>
    </lineage>
</organism>
<keyword evidence="7" id="KW-1185">Reference proteome</keyword>
<evidence type="ECO:0000313" key="7">
    <source>
        <dbReference type="Proteomes" id="UP000010816"/>
    </source>
</evidence>
<keyword evidence="4" id="KW-0812">Transmembrane</keyword>
<feature type="binding site" evidence="4">
    <location>
        <position position="371"/>
    </location>
    <ligand>
        <name>Fe cation</name>
        <dbReference type="ChEBI" id="CHEBI:24875"/>
    </ligand>
</feature>
<reference evidence="6 7" key="1">
    <citation type="submission" date="2011-09" db="EMBL/GenBank/DDBJ databases">
        <title>Complete sequence of chromosome of Thioflavicoccus mobilis 8321.</title>
        <authorList>
            <consortium name="US DOE Joint Genome Institute"/>
            <person name="Lucas S."/>
            <person name="Han J."/>
            <person name="Lapidus A."/>
            <person name="Cheng J.-F."/>
            <person name="Goodwin L."/>
            <person name="Pitluck S."/>
            <person name="Peters L."/>
            <person name="Ovchinnikova G."/>
            <person name="Lu M."/>
            <person name="Detter J.C."/>
            <person name="Han C."/>
            <person name="Tapia R."/>
            <person name="Land M."/>
            <person name="Hauser L."/>
            <person name="Kyrpides N."/>
            <person name="Ivanova N."/>
            <person name="Pagani I."/>
            <person name="Vogl K."/>
            <person name="Liu Z."/>
            <person name="Imhoff J."/>
            <person name="Thiel V."/>
            <person name="Frigaard N.-U."/>
            <person name="Bryant D."/>
            <person name="Woyke T."/>
        </authorList>
    </citation>
    <scope>NUCLEOTIDE SEQUENCE [LARGE SCALE GENOMIC DNA]</scope>
    <source>
        <strain evidence="6 7">8321</strain>
    </source>
</reference>
<dbReference type="Gene3D" id="1.25.40.10">
    <property type="entry name" value="Tetratricopeptide repeat domain"/>
    <property type="match status" value="2"/>
</dbReference>
<keyword evidence="4" id="KW-1133">Transmembrane helix</keyword>
<keyword evidence="6" id="KW-0808">Transferase</keyword>
<dbReference type="HAMAP" id="MF_00994">
    <property type="entry name" value="LPS_assembly_LapB"/>
    <property type="match status" value="1"/>
</dbReference>
<dbReference type="Proteomes" id="UP000010816">
    <property type="component" value="Chromosome"/>
</dbReference>
<comment type="function">
    <text evidence="4">Modulates cellular lipopolysaccharide (LPS) levels by regulating LpxC, which is involved in lipid A biosynthesis. May act by modulating the proteolytic activity of FtsH towards LpxC. May also coordinate assembly of proteins involved in LPS synthesis at the plasma membrane.</text>
</comment>
<name>L0GUR8_9GAMM</name>
<dbReference type="GO" id="GO:0008653">
    <property type="term" value="P:lipopolysaccharide metabolic process"/>
    <property type="evidence" value="ECO:0007669"/>
    <property type="project" value="InterPro"/>
</dbReference>
<dbReference type="InterPro" id="IPR051012">
    <property type="entry name" value="CellSynth/LPSAsmb/PSIAsmb"/>
</dbReference>
<keyword evidence="2 4" id="KW-0677">Repeat</keyword>
<dbReference type="eggNOG" id="COG2956">
    <property type="taxonomic scope" value="Bacteria"/>
</dbReference>
<dbReference type="EMBL" id="CP003051">
    <property type="protein sequence ID" value="AGA90488.1"/>
    <property type="molecule type" value="Genomic_DNA"/>
</dbReference>
<dbReference type="HOGENOM" id="CLU_059365_1_0_6"/>
<protein>
    <recommendedName>
        <fullName evidence="4">Lipopolysaccharide assembly protein B</fullName>
    </recommendedName>
</protein>
<feature type="binding site" evidence="4">
    <location>
        <position position="354"/>
    </location>
    <ligand>
        <name>Fe cation</name>
        <dbReference type="ChEBI" id="CHEBI:24875"/>
    </ligand>
</feature>
<dbReference type="InterPro" id="IPR019734">
    <property type="entry name" value="TPR_rpt"/>
</dbReference>
<keyword evidence="1 4" id="KW-0479">Metal-binding</keyword>
<dbReference type="GO" id="GO:0046890">
    <property type="term" value="P:regulation of lipid biosynthetic process"/>
    <property type="evidence" value="ECO:0007669"/>
    <property type="project" value="UniProtKB-UniRule"/>
</dbReference>
<dbReference type="GO" id="GO:0016740">
    <property type="term" value="F:transferase activity"/>
    <property type="evidence" value="ECO:0007669"/>
    <property type="project" value="UniProtKB-KW"/>
</dbReference>